<proteinExistence type="predicted"/>
<sequence>MEFIPEWPFVRFKEQINGEDKNVLDSMPWNSSFNGEGNAYFSSDQQPRNASAIKTFDPTIIVDEKPEETLNARWQAKVAGAIGRLKEEKPEVEKRLSTLQQLSGETPVAWSHVLRRWNKTHDRPQTKTDASAQDHYNEQSKEETETVMPHKPDSASAQSERAKEIHGIKNRLKAAQEAAFDVHRKMGKDSDLFVSYAVARRRAMLG</sequence>
<evidence type="ECO:0000313" key="2">
    <source>
        <dbReference type="EMBL" id="CAD8632985.1"/>
    </source>
</evidence>
<feature type="region of interest" description="Disordered" evidence="1">
    <location>
        <begin position="119"/>
        <end position="161"/>
    </location>
</feature>
<reference evidence="2" key="1">
    <citation type="submission" date="2021-01" db="EMBL/GenBank/DDBJ databases">
        <authorList>
            <person name="Corre E."/>
            <person name="Pelletier E."/>
            <person name="Niang G."/>
            <person name="Scheremetjew M."/>
            <person name="Finn R."/>
            <person name="Kale V."/>
            <person name="Holt S."/>
            <person name="Cochrane G."/>
            <person name="Meng A."/>
            <person name="Brown T."/>
            <person name="Cohen L."/>
        </authorList>
    </citation>
    <scope>NUCLEOTIDE SEQUENCE</scope>
    <source>
        <strain evidence="2">CCAP979/52</strain>
    </source>
</reference>
<gene>
    <name evidence="2" type="ORF">CCUR1050_LOCUS10666</name>
</gene>
<organism evidence="2">
    <name type="scientific">Cryptomonas curvata</name>
    <dbReference type="NCBI Taxonomy" id="233186"/>
    <lineage>
        <taxon>Eukaryota</taxon>
        <taxon>Cryptophyceae</taxon>
        <taxon>Cryptomonadales</taxon>
        <taxon>Cryptomonadaceae</taxon>
        <taxon>Cryptomonas</taxon>
    </lineage>
</organism>
<protein>
    <submittedName>
        <fullName evidence="2">Uncharacterized protein</fullName>
    </submittedName>
</protein>
<feature type="compositionally biased region" description="Basic and acidic residues" evidence="1">
    <location>
        <begin position="135"/>
        <end position="153"/>
    </location>
</feature>
<dbReference type="EMBL" id="HBEZ01019314">
    <property type="protein sequence ID" value="CAD8632985.1"/>
    <property type="molecule type" value="Transcribed_RNA"/>
</dbReference>
<accession>A0A7S0M9E2</accession>
<evidence type="ECO:0000256" key="1">
    <source>
        <dbReference type="SAM" id="MobiDB-lite"/>
    </source>
</evidence>
<name>A0A7S0M9E2_9CRYP</name>
<dbReference type="AlphaFoldDB" id="A0A7S0M9E2"/>